<dbReference type="CDD" id="cd07302">
    <property type="entry name" value="CHD"/>
    <property type="match status" value="1"/>
</dbReference>
<keyword evidence="1" id="KW-0812">Transmembrane</keyword>
<dbReference type="GO" id="GO:0004016">
    <property type="term" value="F:adenylate cyclase activity"/>
    <property type="evidence" value="ECO:0007669"/>
    <property type="project" value="UniProtKB-ARBA"/>
</dbReference>
<dbReference type="GO" id="GO:0006171">
    <property type="term" value="P:cAMP biosynthetic process"/>
    <property type="evidence" value="ECO:0007669"/>
    <property type="project" value="TreeGrafter"/>
</dbReference>
<organism evidence="3">
    <name type="scientific">Magnetospirillum gryphiswaldense</name>
    <dbReference type="NCBI Taxonomy" id="55518"/>
    <lineage>
        <taxon>Bacteria</taxon>
        <taxon>Pseudomonadati</taxon>
        <taxon>Pseudomonadota</taxon>
        <taxon>Alphaproteobacteria</taxon>
        <taxon>Rhodospirillales</taxon>
        <taxon>Rhodospirillaceae</taxon>
        <taxon>Magnetospirillum</taxon>
    </lineage>
</organism>
<dbReference type="AlphaFoldDB" id="A4TTM1"/>
<evidence type="ECO:0000259" key="2">
    <source>
        <dbReference type="PROSITE" id="PS50125"/>
    </source>
</evidence>
<evidence type="ECO:0000256" key="1">
    <source>
        <dbReference type="SAM" id="Phobius"/>
    </source>
</evidence>
<evidence type="ECO:0000313" key="3">
    <source>
        <dbReference type="EMBL" id="CAM73978.1"/>
    </source>
</evidence>
<dbReference type="GO" id="GO:0035556">
    <property type="term" value="P:intracellular signal transduction"/>
    <property type="evidence" value="ECO:0007669"/>
    <property type="project" value="InterPro"/>
</dbReference>
<sequence length="139" mass="15454">MHAGLVLPLSYALAAGILSYVLIEYRAYMVERNQKKQISKTFGQYIPAELVKEMNESGQEVSVGGESREMTVLFSDVRGFTTISEGLSPQDLTTLMNAFLSPMTRVIQANRGTIDKYMGDAIMAFWGAPLRDENHAISR</sequence>
<reference evidence="3" key="1">
    <citation type="journal article" date="2007" name="J. Bacteriol.">
        <title>Comparative genome analysis of four magnetotactic bacteria reveals a complex set of group-specific genes implicated in magnetosome biomineralization and function.</title>
        <authorList>
            <person name="Richter M."/>
            <person name="Kube M."/>
            <person name="Bazylinski D.A."/>
            <person name="Lombardot T."/>
            <person name="Gloeckner F.O."/>
            <person name="Reinhardt R."/>
            <person name="Schueler D."/>
        </authorList>
    </citation>
    <scope>NUCLEOTIDE SEQUENCE</scope>
    <source>
        <strain evidence="3">MSR-1</strain>
    </source>
</reference>
<dbReference type="Pfam" id="PF00211">
    <property type="entry name" value="Guanylate_cyc"/>
    <property type="match status" value="1"/>
</dbReference>
<dbReference type="PANTHER" id="PTHR43081:SF1">
    <property type="entry name" value="ADENYLATE CYCLASE, TERMINAL-DIFFERENTIATION SPECIFIC"/>
    <property type="match status" value="1"/>
</dbReference>
<feature type="domain" description="Guanylate cyclase" evidence="2">
    <location>
        <begin position="71"/>
        <end position="139"/>
    </location>
</feature>
<keyword evidence="1" id="KW-0472">Membrane</keyword>
<dbReference type="InterPro" id="IPR050697">
    <property type="entry name" value="Adenylyl/Guanylyl_Cyclase_3/4"/>
</dbReference>
<gene>
    <name evidence="3" type="ORF">MGR_0632</name>
</gene>
<protein>
    <submittedName>
        <fullName evidence="3">Adenylate/guanylate cyclase</fullName>
    </submittedName>
</protein>
<dbReference type="SUPFAM" id="SSF55073">
    <property type="entry name" value="Nucleotide cyclase"/>
    <property type="match status" value="1"/>
</dbReference>
<proteinExistence type="predicted"/>
<name>A4TTM1_9PROT</name>
<keyword evidence="1" id="KW-1133">Transmembrane helix</keyword>
<dbReference type="InterPro" id="IPR001054">
    <property type="entry name" value="A/G_cyclase"/>
</dbReference>
<dbReference type="PANTHER" id="PTHR43081">
    <property type="entry name" value="ADENYLATE CYCLASE, TERMINAL-DIFFERENTIATION SPECIFIC-RELATED"/>
    <property type="match status" value="1"/>
</dbReference>
<accession>A4TTM1</accession>
<dbReference type="PROSITE" id="PS50125">
    <property type="entry name" value="GUANYLATE_CYCLASE_2"/>
    <property type="match status" value="1"/>
</dbReference>
<dbReference type="InterPro" id="IPR029787">
    <property type="entry name" value="Nucleotide_cyclase"/>
</dbReference>
<dbReference type="Gene3D" id="3.30.70.1230">
    <property type="entry name" value="Nucleotide cyclase"/>
    <property type="match status" value="1"/>
</dbReference>
<feature type="transmembrane region" description="Helical" evidence="1">
    <location>
        <begin position="6"/>
        <end position="23"/>
    </location>
</feature>
<dbReference type="EMBL" id="CU459003">
    <property type="protein sequence ID" value="CAM73978.1"/>
    <property type="molecule type" value="Genomic_DNA"/>
</dbReference>